<dbReference type="AlphaFoldDB" id="A0AAD9G7E4"/>
<dbReference type="SUPFAM" id="SSF57667">
    <property type="entry name" value="beta-beta-alpha zinc fingers"/>
    <property type="match status" value="1"/>
</dbReference>
<proteinExistence type="predicted"/>
<comment type="catalytic activity">
    <reaction evidence="4">
        <text>L-arginyl-[protein] + 2 S-adenosyl-L-methionine = N(omega),N(omega)-dimethyl-L-arginyl-[protein] + 2 S-adenosyl-L-homocysteine + 2 H(+)</text>
        <dbReference type="Rhea" id="RHEA:48096"/>
        <dbReference type="Rhea" id="RHEA-COMP:10532"/>
        <dbReference type="Rhea" id="RHEA-COMP:11991"/>
        <dbReference type="ChEBI" id="CHEBI:15378"/>
        <dbReference type="ChEBI" id="CHEBI:29965"/>
        <dbReference type="ChEBI" id="CHEBI:57856"/>
        <dbReference type="ChEBI" id="CHEBI:59789"/>
        <dbReference type="ChEBI" id="CHEBI:61897"/>
        <dbReference type="EC" id="2.1.1.319"/>
    </reaction>
    <physiologicalReaction direction="left-to-right" evidence="4">
        <dbReference type="Rhea" id="RHEA:48097"/>
    </physiologicalReaction>
</comment>
<keyword evidence="10" id="KW-1185">Reference proteome</keyword>
<dbReference type="CDD" id="cd02440">
    <property type="entry name" value="AdoMet_MTases"/>
    <property type="match status" value="1"/>
</dbReference>
<dbReference type="PANTHER" id="PTHR11006:SF53">
    <property type="entry name" value="PROTEIN ARGININE N-METHYLTRANSFERASE 3"/>
    <property type="match status" value="1"/>
</dbReference>
<dbReference type="Pfam" id="PF13847">
    <property type="entry name" value="Methyltransf_31"/>
    <property type="match status" value="1"/>
</dbReference>
<gene>
    <name evidence="9" type="ORF">X943_002768</name>
</gene>
<dbReference type="GO" id="GO:0005634">
    <property type="term" value="C:nucleus"/>
    <property type="evidence" value="ECO:0007669"/>
    <property type="project" value="TreeGrafter"/>
</dbReference>
<evidence type="ECO:0000256" key="4">
    <source>
        <dbReference type="ARBA" id="ARBA00047384"/>
    </source>
</evidence>
<comment type="catalytic activity">
    <reaction evidence="5">
        <text>L-arginyl-[protein] + S-adenosyl-L-methionine = N(omega)-methyl-L-arginyl-[protein] + S-adenosyl-L-homocysteine + H(+)</text>
        <dbReference type="Rhea" id="RHEA:48100"/>
        <dbReference type="Rhea" id="RHEA-COMP:10532"/>
        <dbReference type="Rhea" id="RHEA-COMP:11990"/>
        <dbReference type="ChEBI" id="CHEBI:15378"/>
        <dbReference type="ChEBI" id="CHEBI:29965"/>
        <dbReference type="ChEBI" id="CHEBI:57856"/>
        <dbReference type="ChEBI" id="CHEBI:59789"/>
        <dbReference type="ChEBI" id="CHEBI:65280"/>
    </reaction>
    <physiologicalReaction direction="left-to-right" evidence="5">
        <dbReference type="Rhea" id="RHEA:48101"/>
    </physiologicalReaction>
</comment>
<evidence type="ECO:0000259" key="7">
    <source>
        <dbReference type="Pfam" id="PF13847"/>
    </source>
</evidence>
<keyword evidence="1 6" id="KW-0489">Methyltransferase</keyword>
<dbReference type="PANTHER" id="PTHR11006">
    <property type="entry name" value="PROTEIN ARGININE N-METHYLTRANSFERASE"/>
    <property type="match status" value="1"/>
</dbReference>
<evidence type="ECO:0000313" key="10">
    <source>
        <dbReference type="Proteomes" id="UP001195914"/>
    </source>
</evidence>
<evidence type="ECO:0000256" key="3">
    <source>
        <dbReference type="ARBA" id="ARBA00022691"/>
    </source>
</evidence>
<protein>
    <submittedName>
        <fullName evidence="9">Uncharacterized protein</fullName>
    </submittedName>
</protein>
<dbReference type="GO" id="GO:0042054">
    <property type="term" value="F:histone methyltransferase activity"/>
    <property type="evidence" value="ECO:0007669"/>
    <property type="project" value="TreeGrafter"/>
</dbReference>
<evidence type="ECO:0000256" key="5">
    <source>
        <dbReference type="ARBA" id="ARBA00049303"/>
    </source>
</evidence>
<accession>A0AAD9G7E4</accession>
<evidence type="ECO:0000256" key="1">
    <source>
        <dbReference type="ARBA" id="ARBA00022603"/>
    </source>
</evidence>
<feature type="domain" description="Protein arginine N-methyltransferase" evidence="8">
    <location>
        <begin position="340"/>
        <end position="432"/>
    </location>
</feature>
<dbReference type="InterPro" id="IPR025714">
    <property type="entry name" value="Methyltranfer_dom"/>
</dbReference>
<dbReference type="InterPro" id="IPR025799">
    <property type="entry name" value="Arg_MeTrfase"/>
</dbReference>
<dbReference type="Pfam" id="PF22528">
    <property type="entry name" value="PRMT_C"/>
    <property type="match status" value="2"/>
</dbReference>
<evidence type="ECO:0000313" key="9">
    <source>
        <dbReference type="EMBL" id="KAK1933223.1"/>
    </source>
</evidence>
<dbReference type="PROSITE" id="PS51678">
    <property type="entry name" value="SAM_MT_PRMT"/>
    <property type="match status" value="1"/>
</dbReference>
<evidence type="ECO:0000256" key="6">
    <source>
        <dbReference type="PROSITE-ProRule" id="PRU01015"/>
    </source>
</evidence>
<organism evidence="9 10">
    <name type="scientific">Babesia divergens</name>
    <dbReference type="NCBI Taxonomy" id="32595"/>
    <lineage>
        <taxon>Eukaryota</taxon>
        <taxon>Sar</taxon>
        <taxon>Alveolata</taxon>
        <taxon>Apicomplexa</taxon>
        <taxon>Aconoidasida</taxon>
        <taxon>Piroplasmida</taxon>
        <taxon>Babesiidae</taxon>
        <taxon>Babesia</taxon>
    </lineage>
</organism>
<evidence type="ECO:0000256" key="2">
    <source>
        <dbReference type="ARBA" id="ARBA00022679"/>
    </source>
</evidence>
<evidence type="ECO:0000259" key="8">
    <source>
        <dbReference type="Pfam" id="PF22528"/>
    </source>
</evidence>
<feature type="domain" description="Protein arginine N-methyltransferase" evidence="8">
    <location>
        <begin position="486"/>
        <end position="543"/>
    </location>
</feature>
<dbReference type="InterPro" id="IPR055135">
    <property type="entry name" value="PRMT_dom"/>
</dbReference>
<keyword evidence="3 6" id="KW-0949">S-adenosyl-L-methionine</keyword>
<dbReference type="InterPro" id="IPR036236">
    <property type="entry name" value="Znf_C2H2_sf"/>
</dbReference>
<name>A0AAD9G7E4_BABDI</name>
<dbReference type="GO" id="GO:0032259">
    <property type="term" value="P:methylation"/>
    <property type="evidence" value="ECO:0007669"/>
    <property type="project" value="UniProtKB-KW"/>
</dbReference>
<dbReference type="GO" id="GO:0035242">
    <property type="term" value="F:protein-arginine omega-N asymmetric methyltransferase activity"/>
    <property type="evidence" value="ECO:0007669"/>
    <property type="project" value="UniProtKB-EC"/>
</dbReference>
<dbReference type="SUPFAM" id="SSF53335">
    <property type="entry name" value="S-adenosyl-L-methionine-dependent methyltransferases"/>
    <property type="match status" value="1"/>
</dbReference>
<reference evidence="9" key="2">
    <citation type="submission" date="2021-05" db="EMBL/GenBank/DDBJ databases">
        <authorList>
            <person name="Pain A."/>
        </authorList>
    </citation>
    <scope>NUCLEOTIDE SEQUENCE</scope>
    <source>
        <strain evidence="9">1802A</strain>
    </source>
</reference>
<feature type="domain" description="Methyltransferase" evidence="7">
    <location>
        <begin position="190"/>
        <end position="252"/>
    </location>
</feature>
<dbReference type="InterPro" id="IPR029063">
    <property type="entry name" value="SAM-dependent_MTases_sf"/>
</dbReference>
<sequence>MATLSSSEDSCSSGSEIEETWEGEGLAYSLFDDFSSPFASHVYRHMESKFGFDYSVLGKGTLHRIALITYLERERANGADVLECYKKLCSNPSIVMDKFEAYINPPFKNEKLLWDFMESSDEEADESLMSHHLHQEKIGETATRPQKSVKGDDDYFKSYKNLGIHREMVLDKVRTGAYESFINLNRHYFKDKVVLDIGSGSGILSLLAARAGAKLVIGIDNCENMVNMATEHSSLNGLSNVQFLHGKVEDSDLVYVDGVVRLVRDPDYNGRCEPFKCDILVSEWMGYGCLYENMLPSVLCARDKYLKEAGFMVPSKVKLGVSAVFYLHQFLQFFGLDMYKKLTDKMNKWNEPVYGLLLSGLKWQGAELLKEPAVDIADPSCIVSDANGICLIDLKKVSESELSISQDFEVKVHEGKSCSTLALYFDCIFEPPNVASSEYPAILNLSPMSFGTLESYREDLPSMDKSKAFCTSPAYEGSERDDGVVVVMSTRPDQTPTHWKQVLLHLMDHDVNPVRLEGVLSGRISLMKNSNNSRWLDILLHLRDSSAASDSYYKLI</sequence>
<keyword evidence="2 6" id="KW-0808">Transferase</keyword>
<comment type="caution">
    <text evidence="9">The sequence shown here is derived from an EMBL/GenBank/DDBJ whole genome shotgun (WGS) entry which is preliminary data.</text>
</comment>
<reference evidence="9" key="1">
    <citation type="journal article" date="2014" name="Nucleic Acids Res.">
        <title>The evolutionary dynamics of variant antigen genes in Babesia reveal a history of genomic innovation underlying host-parasite interaction.</title>
        <authorList>
            <person name="Jackson A.P."/>
            <person name="Otto T.D."/>
            <person name="Darby A."/>
            <person name="Ramaprasad A."/>
            <person name="Xia D."/>
            <person name="Echaide I.E."/>
            <person name="Farber M."/>
            <person name="Gahlot S."/>
            <person name="Gamble J."/>
            <person name="Gupta D."/>
            <person name="Gupta Y."/>
            <person name="Jackson L."/>
            <person name="Malandrin L."/>
            <person name="Malas T.B."/>
            <person name="Moussa E."/>
            <person name="Nair M."/>
            <person name="Reid A.J."/>
            <person name="Sanders M."/>
            <person name="Sharma J."/>
            <person name="Tracey A."/>
            <person name="Quail M.A."/>
            <person name="Weir W."/>
            <person name="Wastling J.M."/>
            <person name="Hall N."/>
            <person name="Willadsen P."/>
            <person name="Lingelbach K."/>
            <person name="Shiels B."/>
            <person name="Tait A."/>
            <person name="Berriman M."/>
            <person name="Allred D.R."/>
            <person name="Pain A."/>
        </authorList>
    </citation>
    <scope>NUCLEOTIDE SEQUENCE</scope>
    <source>
        <strain evidence="9">1802A</strain>
    </source>
</reference>
<dbReference type="Gene3D" id="2.70.160.11">
    <property type="entry name" value="Hnrnp arginine n-methyltransferase1"/>
    <property type="match status" value="1"/>
</dbReference>
<dbReference type="Gene3D" id="3.40.50.150">
    <property type="entry name" value="Vaccinia Virus protein VP39"/>
    <property type="match status" value="1"/>
</dbReference>
<dbReference type="EMBL" id="JAHBMH010000073">
    <property type="protein sequence ID" value="KAK1933223.1"/>
    <property type="molecule type" value="Genomic_DNA"/>
</dbReference>
<dbReference type="Proteomes" id="UP001195914">
    <property type="component" value="Unassembled WGS sequence"/>
</dbReference>